<feature type="chain" id="PRO_5011751029" description="Cyclophilin-like domain-containing protein" evidence="1">
    <location>
        <begin position="22"/>
        <end position="147"/>
    </location>
</feature>
<feature type="signal peptide" evidence="1">
    <location>
        <begin position="1"/>
        <end position="21"/>
    </location>
</feature>
<dbReference type="InterPro" id="IPR029000">
    <property type="entry name" value="Cyclophilin-like_dom_sf"/>
</dbReference>
<dbReference type="AlphaFoldDB" id="A0A1I5HQ43"/>
<dbReference type="Gene3D" id="2.40.100.20">
    <property type="match status" value="1"/>
</dbReference>
<organism evidence="3 4">
    <name type="scientific">Candidatus Pantoea varia</name>
    <dbReference type="NCBI Taxonomy" id="1881036"/>
    <lineage>
        <taxon>Bacteria</taxon>
        <taxon>Pseudomonadati</taxon>
        <taxon>Pseudomonadota</taxon>
        <taxon>Gammaproteobacteria</taxon>
        <taxon>Enterobacterales</taxon>
        <taxon>Erwiniaceae</taxon>
        <taxon>Pantoea</taxon>
    </lineage>
</organism>
<sequence length="147" mass="16191">MKRALLLLVLLSTYSLMPVKASGPVRAGELRPMKIIMTINHQSYEIALADNPTAKAFAQQLPLTMTMKELNGNEKFADLPAALNNDPHKPGTIQPGDVMLYGDKTLVLFYEGFQTSYSYTPVGKVMATDSLKKSVGEGEIDVRFTRP</sequence>
<dbReference type="OrthoDB" id="5298378at2"/>
<dbReference type="SUPFAM" id="SSF50891">
    <property type="entry name" value="Cyclophilin-like"/>
    <property type="match status" value="1"/>
</dbReference>
<dbReference type="Pfam" id="PF18050">
    <property type="entry name" value="Cyclophil_like2"/>
    <property type="match status" value="1"/>
</dbReference>
<dbReference type="Proteomes" id="UP000198968">
    <property type="component" value="Unassembled WGS sequence"/>
</dbReference>
<keyword evidence="1" id="KW-0732">Signal</keyword>
<reference evidence="4" key="1">
    <citation type="submission" date="2016-10" db="EMBL/GenBank/DDBJ databases">
        <authorList>
            <person name="Varghese N."/>
            <person name="Submissions S."/>
        </authorList>
    </citation>
    <scope>NUCLEOTIDE SEQUENCE [LARGE SCALE GENOMIC DNA]</scope>
    <source>
        <strain evidence="4">OV426</strain>
    </source>
</reference>
<evidence type="ECO:0000313" key="4">
    <source>
        <dbReference type="Proteomes" id="UP000198968"/>
    </source>
</evidence>
<feature type="domain" description="Cyclophilin-like" evidence="2">
    <location>
        <begin position="37"/>
        <end position="144"/>
    </location>
</feature>
<evidence type="ECO:0000259" key="2">
    <source>
        <dbReference type="Pfam" id="PF18050"/>
    </source>
</evidence>
<evidence type="ECO:0000256" key="1">
    <source>
        <dbReference type="SAM" id="SignalP"/>
    </source>
</evidence>
<accession>A0A1I5HQ43</accession>
<dbReference type="InterPro" id="IPR041183">
    <property type="entry name" value="Cyclophilin-like"/>
</dbReference>
<dbReference type="EMBL" id="FOVG01000007">
    <property type="protein sequence ID" value="SFO50412.1"/>
    <property type="molecule type" value="Genomic_DNA"/>
</dbReference>
<gene>
    <name evidence="3" type="ORF">SAMN05428971_4250</name>
</gene>
<evidence type="ECO:0000313" key="3">
    <source>
        <dbReference type="EMBL" id="SFO50412.1"/>
    </source>
</evidence>
<proteinExistence type="predicted"/>
<name>A0A1I5HQ43_9GAMM</name>
<protein>
    <recommendedName>
        <fullName evidence="2">Cyclophilin-like domain-containing protein</fullName>
    </recommendedName>
</protein>
<keyword evidence="4" id="KW-1185">Reference proteome</keyword>